<organism evidence="2">
    <name type="scientific">uncultured Desulfobacterium sp</name>
    <dbReference type="NCBI Taxonomy" id="201089"/>
    <lineage>
        <taxon>Bacteria</taxon>
        <taxon>Pseudomonadati</taxon>
        <taxon>Thermodesulfobacteriota</taxon>
        <taxon>Desulfobacteria</taxon>
        <taxon>Desulfobacterales</taxon>
        <taxon>Desulfobacteriaceae</taxon>
        <taxon>Desulfobacterium</taxon>
        <taxon>environmental samples</taxon>
    </lineage>
</organism>
<dbReference type="InterPro" id="IPR029032">
    <property type="entry name" value="AhpD-like"/>
</dbReference>
<evidence type="ECO:0000313" key="2">
    <source>
        <dbReference type="EMBL" id="CBX28807.1"/>
    </source>
</evidence>
<evidence type="ECO:0000259" key="1">
    <source>
        <dbReference type="Pfam" id="PF02627"/>
    </source>
</evidence>
<protein>
    <recommendedName>
        <fullName evidence="1">Carboxymuconolactone decarboxylase-like domain-containing protein</fullName>
    </recommendedName>
</protein>
<dbReference type="SUPFAM" id="SSF69118">
    <property type="entry name" value="AhpD-like"/>
    <property type="match status" value="1"/>
</dbReference>
<dbReference type="GO" id="GO:0051920">
    <property type="term" value="F:peroxiredoxin activity"/>
    <property type="evidence" value="ECO:0007669"/>
    <property type="project" value="InterPro"/>
</dbReference>
<dbReference type="InterPro" id="IPR026445">
    <property type="entry name" value="AlkhydPrxdase/COmuclacdeCOase"/>
</dbReference>
<dbReference type="InterPro" id="IPR003779">
    <property type="entry name" value="CMD-like"/>
</dbReference>
<gene>
    <name evidence="2" type="ORF">N47_B19530</name>
</gene>
<dbReference type="EMBL" id="FR695870">
    <property type="protein sequence ID" value="CBX28807.1"/>
    <property type="molecule type" value="Genomic_DNA"/>
</dbReference>
<dbReference type="NCBIfam" id="TIGR04169">
    <property type="entry name" value="perox_w_seleSAM"/>
    <property type="match status" value="1"/>
</dbReference>
<proteinExistence type="predicted"/>
<feature type="domain" description="Carboxymuconolactone decarboxylase-like" evidence="1">
    <location>
        <begin position="28"/>
        <end position="96"/>
    </location>
</feature>
<dbReference type="InterPro" id="IPR004675">
    <property type="entry name" value="AhpD_core"/>
</dbReference>
<sequence length="111" mass="12355">MASNYYEPEDLADFSNIAEYASDQGNKFFDYYEVSASAGKLSEREKTLIALTVAMTQNCPYCIDAYTNKCLSLGIGEDEMMEAVHVGASMMAGITLVHSTQMRKIIRKKSM</sequence>
<dbReference type="NCBIfam" id="TIGR00778">
    <property type="entry name" value="ahpD_dom"/>
    <property type="match status" value="1"/>
</dbReference>
<name>E1YE48_9BACT</name>
<dbReference type="AlphaFoldDB" id="E1YE48"/>
<dbReference type="Pfam" id="PF02627">
    <property type="entry name" value="CMD"/>
    <property type="match status" value="1"/>
</dbReference>
<reference evidence="2" key="1">
    <citation type="journal article" date="2011" name="Environ. Microbiol.">
        <title>Genomic insights into the metabolic potential of the polycyclic aromatic hydrocarbon degrading sulfate-reducing Deltaproteobacterium N47.</title>
        <authorList>
            <person name="Bergmann F."/>
            <person name="Selesi D."/>
            <person name="Weinmaier T."/>
            <person name="Tischler P."/>
            <person name="Rattei T."/>
            <person name="Meckenstock R.U."/>
        </authorList>
    </citation>
    <scope>NUCLEOTIDE SEQUENCE</scope>
</reference>
<accession>E1YE48</accession>
<dbReference type="PANTHER" id="PTHR33930:SF2">
    <property type="entry name" value="BLR3452 PROTEIN"/>
    <property type="match status" value="1"/>
</dbReference>
<dbReference type="PANTHER" id="PTHR33930">
    <property type="entry name" value="ALKYL HYDROPEROXIDE REDUCTASE AHPD"/>
    <property type="match status" value="1"/>
</dbReference>
<dbReference type="Gene3D" id="1.20.1290.10">
    <property type="entry name" value="AhpD-like"/>
    <property type="match status" value="1"/>
</dbReference>